<dbReference type="Gene3D" id="3.30.300.30">
    <property type="match status" value="1"/>
</dbReference>
<dbReference type="Pfam" id="PF13193">
    <property type="entry name" value="AMP-binding_C"/>
    <property type="match status" value="1"/>
</dbReference>
<dbReference type="InterPro" id="IPR010071">
    <property type="entry name" value="AA_adenyl_dom"/>
</dbReference>
<evidence type="ECO:0000256" key="2">
    <source>
        <dbReference type="ARBA" id="ARBA00022450"/>
    </source>
</evidence>
<dbReference type="InterPro" id="IPR036736">
    <property type="entry name" value="ACP-like_sf"/>
</dbReference>
<dbReference type="InterPro" id="IPR000873">
    <property type="entry name" value="AMP-dep_synth/lig_dom"/>
</dbReference>
<dbReference type="Gene3D" id="3.40.50.980">
    <property type="match status" value="2"/>
</dbReference>
<dbReference type="InterPro" id="IPR009081">
    <property type="entry name" value="PP-bd_ACP"/>
</dbReference>
<evidence type="ECO:0000256" key="4">
    <source>
        <dbReference type="ARBA" id="ARBA00022737"/>
    </source>
</evidence>
<sequence>MKSQLYKNNETISSRIVKRAKQIPNNVAVIFNNSELSYSELSEKVGEATFFLREKGVGHGDIVAVVAERSVEMLVGILAILSAGGAYLPIDPKLPKSRINFMLEDSNAKYILINRGLIQKLQLNNVIVLEDIKIREYPHNYECSVTGNDLAYVIYTSGSTGKPKGVMIEHKSVINFFNGIAKIVDFSEGKKILALTTISFDIFVLETLFSLSQGLTIILANENEQNNPKLLAELVANKVEMIQMTPSRLQLFVNHDQELKCFSRLKEIMIGGEILSKRLLDILRSNTQAKIYNMYGPTETTIWSTVSILNDDEKINIGNPINNTDLYIFDENNSLVNEEGAEGELCIGGDGLARGYLNLPNLTNEKFIPNPFNNGKRIYKTGDMVRILSGGGLEYIGRIDHQIKIRGHRVEVGEIETALLGYEPIKQVVVTSRLGKNDICNLYAYYVTDLKISTKKLKEFLSDILPEYMVPSYFIQIDTIPLTPNGKVDRQALPEPEIILSNNEGFNSKHECNQSVTLEYKIIDIVNDVLNRTISLNALDMNIEDLGIDSISFIKIITELEVAFSFEFRDEDLVMKNFPNIQALAVYVKRLIKYNNAGPAESQAYS</sequence>
<dbReference type="PROSITE" id="PS00455">
    <property type="entry name" value="AMP_BINDING"/>
    <property type="match status" value="1"/>
</dbReference>
<evidence type="ECO:0000313" key="7">
    <source>
        <dbReference type="EMBL" id="RAI89548.1"/>
    </source>
</evidence>
<dbReference type="Gene3D" id="1.10.1200.10">
    <property type="entry name" value="ACP-like"/>
    <property type="match status" value="1"/>
</dbReference>
<evidence type="ECO:0000256" key="3">
    <source>
        <dbReference type="ARBA" id="ARBA00022553"/>
    </source>
</evidence>
<accession>A0ABX9BEQ3</accession>
<dbReference type="Pfam" id="PF00550">
    <property type="entry name" value="PP-binding"/>
    <property type="match status" value="1"/>
</dbReference>
<feature type="domain" description="Carrier" evidence="6">
    <location>
        <begin position="513"/>
        <end position="592"/>
    </location>
</feature>
<dbReference type="InterPro" id="IPR025110">
    <property type="entry name" value="AMP-bd_C"/>
</dbReference>
<dbReference type="PRINTS" id="PR00154">
    <property type="entry name" value="AMPBINDING"/>
</dbReference>
<name>A0ABX9BEQ3_9BACL</name>
<keyword evidence="3" id="KW-0597">Phosphoprotein</keyword>
<dbReference type="InterPro" id="IPR006162">
    <property type="entry name" value="Ppantetheine_attach_site"/>
</dbReference>
<comment type="caution">
    <text evidence="7">The sequence shown here is derived from an EMBL/GenBank/DDBJ whole genome shotgun (WGS) entry which is preliminary data.</text>
</comment>
<dbReference type="Pfam" id="PF00501">
    <property type="entry name" value="AMP-binding"/>
    <property type="match status" value="1"/>
</dbReference>
<dbReference type="SUPFAM" id="SSF47336">
    <property type="entry name" value="ACP-like"/>
    <property type="match status" value="1"/>
</dbReference>
<dbReference type="Gene3D" id="2.30.38.10">
    <property type="entry name" value="Luciferase, Domain 3"/>
    <property type="match status" value="1"/>
</dbReference>
<dbReference type="PROSITE" id="PS00012">
    <property type="entry name" value="PHOSPHOPANTETHEINE"/>
    <property type="match status" value="1"/>
</dbReference>
<evidence type="ECO:0000313" key="8">
    <source>
        <dbReference type="Proteomes" id="UP000248827"/>
    </source>
</evidence>
<dbReference type="SUPFAM" id="SSF56801">
    <property type="entry name" value="Acetyl-CoA synthetase-like"/>
    <property type="match status" value="1"/>
</dbReference>
<dbReference type="PROSITE" id="PS50075">
    <property type="entry name" value="CARRIER"/>
    <property type="match status" value="1"/>
</dbReference>
<dbReference type="InterPro" id="IPR020459">
    <property type="entry name" value="AMP-binding"/>
</dbReference>
<keyword evidence="5" id="KW-0045">Antibiotic biosynthesis</keyword>
<comment type="similarity">
    <text evidence="1">Belongs to the ATP-dependent AMP-binding enzyme family.</text>
</comment>
<evidence type="ECO:0000259" key="6">
    <source>
        <dbReference type="PROSITE" id="PS50075"/>
    </source>
</evidence>
<keyword evidence="4" id="KW-0677">Repeat</keyword>
<organism evidence="7 8">
    <name type="scientific">Paenibacillus pabuli</name>
    <dbReference type="NCBI Taxonomy" id="1472"/>
    <lineage>
        <taxon>Bacteria</taxon>
        <taxon>Bacillati</taxon>
        <taxon>Bacillota</taxon>
        <taxon>Bacilli</taxon>
        <taxon>Bacillales</taxon>
        <taxon>Paenibacillaceae</taxon>
        <taxon>Paenibacillus</taxon>
    </lineage>
</organism>
<dbReference type="InterPro" id="IPR020845">
    <property type="entry name" value="AMP-binding_CS"/>
</dbReference>
<proteinExistence type="inferred from homology"/>
<dbReference type="EMBL" id="QLLI01000014">
    <property type="protein sequence ID" value="RAI89548.1"/>
    <property type="molecule type" value="Genomic_DNA"/>
</dbReference>
<gene>
    <name evidence="7" type="ORF">DET54_11416</name>
</gene>
<keyword evidence="8" id="KW-1185">Reference proteome</keyword>
<dbReference type="PANTHER" id="PTHR45527:SF1">
    <property type="entry name" value="FATTY ACID SYNTHASE"/>
    <property type="match status" value="1"/>
</dbReference>
<dbReference type="Proteomes" id="UP000248827">
    <property type="component" value="Unassembled WGS sequence"/>
</dbReference>
<evidence type="ECO:0000256" key="5">
    <source>
        <dbReference type="ARBA" id="ARBA00023194"/>
    </source>
</evidence>
<reference evidence="7 8" key="1">
    <citation type="submission" date="2018-06" db="EMBL/GenBank/DDBJ databases">
        <title>Freshwater and sediment microbial communities from various areas in North America, analyzing microbe dynamics in response to fracking.</title>
        <authorList>
            <person name="Lamendella R."/>
        </authorList>
    </citation>
    <scope>NUCLEOTIDE SEQUENCE [LARGE SCALE GENOMIC DNA]</scope>
    <source>
        <strain evidence="7 8">NG-13</strain>
    </source>
</reference>
<dbReference type="CDD" id="cd05930">
    <property type="entry name" value="A_NRPS"/>
    <property type="match status" value="1"/>
</dbReference>
<dbReference type="PANTHER" id="PTHR45527">
    <property type="entry name" value="NONRIBOSOMAL PEPTIDE SYNTHETASE"/>
    <property type="match status" value="1"/>
</dbReference>
<protein>
    <submittedName>
        <fullName evidence="7">Amino acid adenylation domain-containing protein</fullName>
    </submittedName>
</protein>
<evidence type="ECO:0000256" key="1">
    <source>
        <dbReference type="ARBA" id="ARBA00006432"/>
    </source>
</evidence>
<dbReference type="NCBIfam" id="TIGR01733">
    <property type="entry name" value="AA-adenyl-dom"/>
    <property type="match status" value="1"/>
</dbReference>
<dbReference type="InterPro" id="IPR045851">
    <property type="entry name" value="AMP-bd_C_sf"/>
</dbReference>
<keyword evidence="2" id="KW-0596">Phosphopantetheine</keyword>
<dbReference type="RefSeq" id="WP_181458524.1">
    <property type="nucleotide sequence ID" value="NZ_QLLI01000014.1"/>
</dbReference>